<dbReference type="InterPro" id="IPR000182">
    <property type="entry name" value="GNAT_dom"/>
</dbReference>
<dbReference type="PROSITE" id="PS51186">
    <property type="entry name" value="GNAT"/>
    <property type="match status" value="1"/>
</dbReference>
<proteinExistence type="predicted"/>
<dbReference type="PANTHER" id="PTHR46067:SF27">
    <property type="entry name" value="ACYL-COA N-ACYLTRANSFERASES (NAT) SUPERFAMILY PROTEIN"/>
    <property type="match status" value="1"/>
</dbReference>
<dbReference type="EMBL" id="VTFY01000021">
    <property type="protein sequence ID" value="MRX84075.1"/>
    <property type="molecule type" value="Genomic_DNA"/>
</dbReference>
<organism evidence="2 3">
    <name type="scientific">Eggerthella guodeyinii</name>
    <dbReference type="NCBI Taxonomy" id="2690837"/>
    <lineage>
        <taxon>Bacteria</taxon>
        <taxon>Bacillati</taxon>
        <taxon>Actinomycetota</taxon>
        <taxon>Coriobacteriia</taxon>
        <taxon>Eggerthellales</taxon>
        <taxon>Eggerthellaceae</taxon>
        <taxon>Eggerthella</taxon>
    </lineage>
</organism>
<dbReference type="PANTHER" id="PTHR46067">
    <property type="entry name" value="ACYL-COA N-ACYLTRANSFERASES (NAT) SUPERFAMILY PROTEIN"/>
    <property type="match status" value="1"/>
</dbReference>
<dbReference type="CDD" id="cd04301">
    <property type="entry name" value="NAT_SF"/>
    <property type="match status" value="1"/>
</dbReference>
<reference evidence="3" key="1">
    <citation type="submission" date="2019-08" db="EMBL/GenBank/DDBJ databases">
        <title>Arthrobacter sp. nov., isolated from plateau pika and Tibetan wild ass.</title>
        <authorList>
            <person name="Ge Y."/>
        </authorList>
    </citation>
    <scope>NUCLEOTIDE SEQUENCE [LARGE SCALE GENOMIC DNA]</scope>
    <source>
        <strain evidence="3">HF-4214</strain>
    </source>
</reference>
<feature type="domain" description="N-acetyltransferase" evidence="1">
    <location>
        <begin position="10"/>
        <end position="163"/>
    </location>
</feature>
<sequence length="179" mass="19808">MGAGIVKRKCWLRSVEVSDADLILEWVNDPMDRANSFSSDPITRDDHIVWLESALKNPAMRLYIMMLNDRSVGHIKLKIDGESAEIGYCIAPEWRGMGLAKVIVALAVEEAKAQLPEVKTLIAQVKPSNIASSKALGACGYQQTMLQYEFDLDTFDDMNSELTAIVDSAEGKAFESNTH</sequence>
<dbReference type="Pfam" id="PF13302">
    <property type="entry name" value="Acetyltransf_3"/>
    <property type="match status" value="1"/>
</dbReference>
<comment type="caution">
    <text evidence="2">The sequence shown here is derived from an EMBL/GenBank/DDBJ whole genome shotgun (WGS) entry which is preliminary data.</text>
</comment>
<evidence type="ECO:0000313" key="3">
    <source>
        <dbReference type="Proteomes" id="UP000438093"/>
    </source>
</evidence>
<evidence type="ECO:0000259" key="1">
    <source>
        <dbReference type="PROSITE" id="PS51186"/>
    </source>
</evidence>
<dbReference type="GO" id="GO:0016747">
    <property type="term" value="F:acyltransferase activity, transferring groups other than amino-acyl groups"/>
    <property type="evidence" value="ECO:0007669"/>
    <property type="project" value="InterPro"/>
</dbReference>
<dbReference type="Proteomes" id="UP000438093">
    <property type="component" value="Unassembled WGS sequence"/>
</dbReference>
<keyword evidence="2" id="KW-0808">Transferase</keyword>
<name>A0A6N7RRP1_9ACTN</name>
<dbReference type="Gene3D" id="3.40.630.30">
    <property type="match status" value="1"/>
</dbReference>
<accession>A0A6N7RRP1</accession>
<dbReference type="AlphaFoldDB" id="A0A6N7RRP1"/>
<gene>
    <name evidence="2" type="ORF">GJG86_16485</name>
</gene>
<keyword evidence="3" id="KW-1185">Reference proteome</keyword>
<protein>
    <submittedName>
        <fullName evidence="2">GNAT family N-acetyltransferase</fullName>
    </submittedName>
</protein>
<dbReference type="InterPro" id="IPR016181">
    <property type="entry name" value="Acyl_CoA_acyltransferase"/>
</dbReference>
<dbReference type="SUPFAM" id="SSF55729">
    <property type="entry name" value="Acyl-CoA N-acyltransferases (Nat)"/>
    <property type="match status" value="1"/>
</dbReference>
<evidence type="ECO:0000313" key="2">
    <source>
        <dbReference type="EMBL" id="MRX84075.1"/>
    </source>
</evidence>